<dbReference type="GO" id="GO:0006813">
    <property type="term" value="P:potassium ion transport"/>
    <property type="evidence" value="ECO:0007669"/>
    <property type="project" value="TreeGrafter"/>
</dbReference>
<evidence type="ECO:0000313" key="2">
    <source>
        <dbReference type="EMBL" id="PRW59199.1"/>
    </source>
</evidence>
<dbReference type="InterPro" id="IPR018786">
    <property type="entry name" value="Mit_KHE1"/>
</dbReference>
<feature type="region of interest" description="Disordered" evidence="1">
    <location>
        <begin position="260"/>
        <end position="284"/>
    </location>
</feature>
<feature type="compositionally biased region" description="Gly residues" evidence="1">
    <location>
        <begin position="344"/>
        <end position="358"/>
    </location>
</feature>
<feature type="region of interest" description="Disordered" evidence="1">
    <location>
        <begin position="337"/>
        <end position="358"/>
    </location>
</feature>
<comment type="caution">
    <text evidence="2">The sequence shown here is derived from an EMBL/GenBank/DDBJ whole genome shotgun (WGS) entry which is preliminary data.</text>
</comment>
<dbReference type="EMBL" id="LHPG02000004">
    <property type="protein sequence ID" value="PRW59199.1"/>
    <property type="molecule type" value="Genomic_DNA"/>
</dbReference>
<dbReference type="OrthoDB" id="5562676at2759"/>
<feature type="compositionally biased region" description="Low complexity" evidence="1">
    <location>
        <begin position="262"/>
        <end position="274"/>
    </location>
</feature>
<dbReference type="GO" id="GO:1902600">
    <property type="term" value="P:proton transmembrane transport"/>
    <property type="evidence" value="ECO:0007669"/>
    <property type="project" value="TreeGrafter"/>
</dbReference>
<proteinExistence type="predicted"/>
<dbReference type="PANTHER" id="PTHR28062:SF1">
    <property type="entry name" value="TRANSMEMBRANE PROTEIN"/>
    <property type="match status" value="1"/>
</dbReference>
<reference evidence="2 3" key="1">
    <citation type="journal article" date="2018" name="Plant J.">
        <title>Genome sequences of Chlorella sorokiniana UTEX 1602 and Micractinium conductrix SAG 241.80: implications to maltose excretion by a green alga.</title>
        <authorList>
            <person name="Arriola M.B."/>
            <person name="Velmurugan N."/>
            <person name="Zhang Y."/>
            <person name="Plunkett M.H."/>
            <person name="Hondzo H."/>
            <person name="Barney B.M."/>
        </authorList>
    </citation>
    <scope>NUCLEOTIDE SEQUENCE [LARGE SCALE GENOMIC DNA]</scope>
    <source>
        <strain evidence="3">UTEX 1602</strain>
    </source>
</reference>
<dbReference type="PANTHER" id="PTHR28062">
    <property type="entry name" value="K+-H+ EXCHANGE-LIKE PROTEIN"/>
    <property type="match status" value="1"/>
</dbReference>
<sequence>MEEAARVLLVPIFRRHWLWYAWGGRTAAAAVEAGKAAAAAAKPPRDWRQGINLEEKAHLLSQQATSWVQRRLWTEWHKLETAPEGSMRNRGFKMAQAVLAREDPRETFLKNLPAKAGLVEVIYPTAFREKLVRRRLRHVCADSRRRHTTRLMWWVLTLVPQLPLMLTPLPNITVYYTGYRIYSHYRALQGCKALEECLEQLNSKQLRTLRDELLVLQEQTPGLTYPRDEWPARLIRREHRYLDMLERMTRIQRQRELRRLAAEGGEPAAAEEGAQPPPPLLSFTPSYELSELARPQDRLSTPLGDEAAMKIGRLFGQPSMMELVARARKRAVGSMFPSVFPEAGGSGRRAGPASSGGA</sequence>
<evidence type="ECO:0000256" key="1">
    <source>
        <dbReference type="SAM" id="MobiDB-lite"/>
    </source>
</evidence>
<dbReference type="Pfam" id="PF10173">
    <property type="entry name" value="Mit_KHE1"/>
    <property type="match status" value="1"/>
</dbReference>
<dbReference type="GO" id="GO:0005743">
    <property type="term" value="C:mitochondrial inner membrane"/>
    <property type="evidence" value="ECO:0007669"/>
    <property type="project" value="TreeGrafter"/>
</dbReference>
<dbReference type="Proteomes" id="UP000239899">
    <property type="component" value="Unassembled WGS sequence"/>
</dbReference>
<protein>
    <submittedName>
        <fullName evidence="2">40S ribosomal S15a-4</fullName>
    </submittedName>
</protein>
<accession>A0A2P6TYR5</accession>
<evidence type="ECO:0000313" key="3">
    <source>
        <dbReference type="Proteomes" id="UP000239899"/>
    </source>
</evidence>
<organism evidence="2 3">
    <name type="scientific">Chlorella sorokiniana</name>
    <name type="common">Freshwater green alga</name>
    <dbReference type="NCBI Taxonomy" id="3076"/>
    <lineage>
        <taxon>Eukaryota</taxon>
        <taxon>Viridiplantae</taxon>
        <taxon>Chlorophyta</taxon>
        <taxon>core chlorophytes</taxon>
        <taxon>Trebouxiophyceae</taxon>
        <taxon>Chlorellales</taxon>
        <taxon>Chlorellaceae</taxon>
        <taxon>Chlorella clade</taxon>
        <taxon>Chlorella</taxon>
    </lineage>
</organism>
<dbReference type="AlphaFoldDB" id="A0A2P6TYR5"/>
<dbReference type="STRING" id="3076.A0A2P6TYR5"/>
<gene>
    <name evidence="2" type="ORF">C2E21_2179</name>
</gene>
<keyword evidence="3" id="KW-1185">Reference proteome</keyword>
<name>A0A2P6TYR5_CHLSO</name>